<dbReference type="OrthoDB" id="10360793at2759"/>
<proteinExistence type="predicted"/>
<dbReference type="GeneID" id="28761544"/>
<sequence length="64" mass="6808">MYSFEPLSKNNISGTSSLHASTSVARGNVSEIVAMGTSITIPCEIDESQRASHVILATRECPLV</sequence>
<dbReference type="InParanoid" id="A0A177CMQ7"/>
<gene>
    <name evidence="2" type="ORF">CC84DRAFT_1162675</name>
</gene>
<evidence type="ECO:0000313" key="3">
    <source>
        <dbReference type="Proteomes" id="UP000077069"/>
    </source>
</evidence>
<evidence type="ECO:0000313" key="2">
    <source>
        <dbReference type="EMBL" id="OAG08834.1"/>
    </source>
</evidence>
<name>A0A177CMQ7_9PLEO</name>
<protein>
    <submittedName>
        <fullName evidence="2">Uncharacterized protein</fullName>
    </submittedName>
</protein>
<keyword evidence="3" id="KW-1185">Reference proteome</keyword>
<dbReference type="Proteomes" id="UP000077069">
    <property type="component" value="Unassembled WGS sequence"/>
</dbReference>
<feature type="non-terminal residue" evidence="2">
    <location>
        <position position="1"/>
    </location>
</feature>
<dbReference type="RefSeq" id="XP_018039199.1">
    <property type="nucleotide sequence ID" value="XM_018178058.1"/>
</dbReference>
<organism evidence="2 3">
    <name type="scientific">Paraphaeosphaeria sporulosa</name>
    <dbReference type="NCBI Taxonomy" id="1460663"/>
    <lineage>
        <taxon>Eukaryota</taxon>
        <taxon>Fungi</taxon>
        <taxon>Dikarya</taxon>
        <taxon>Ascomycota</taxon>
        <taxon>Pezizomycotina</taxon>
        <taxon>Dothideomycetes</taxon>
        <taxon>Pleosporomycetidae</taxon>
        <taxon>Pleosporales</taxon>
        <taxon>Massarineae</taxon>
        <taxon>Didymosphaeriaceae</taxon>
        <taxon>Paraphaeosphaeria</taxon>
    </lineage>
</organism>
<feature type="compositionally biased region" description="Polar residues" evidence="1">
    <location>
        <begin position="8"/>
        <end position="23"/>
    </location>
</feature>
<accession>A0A177CMQ7</accession>
<reference evidence="2 3" key="1">
    <citation type="submission" date="2016-05" db="EMBL/GenBank/DDBJ databases">
        <title>Comparative analysis of secretome profiles of manganese(II)-oxidizing ascomycete fungi.</title>
        <authorList>
            <consortium name="DOE Joint Genome Institute"/>
            <person name="Zeiner C.A."/>
            <person name="Purvine S.O."/>
            <person name="Zink E.M."/>
            <person name="Wu S."/>
            <person name="Pasa-Tolic L."/>
            <person name="Chaput D.L."/>
            <person name="Haridas S."/>
            <person name="Grigoriev I.V."/>
            <person name="Santelli C.M."/>
            <person name="Hansel C.M."/>
        </authorList>
    </citation>
    <scope>NUCLEOTIDE SEQUENCE [LARGE SCALE GENOMIC DNA]</scope>
    <source>
        <strain evidence="2 3">AP3s5-JAC2a</strain>
    </source>
</reference>
<feature type="region of interest" description="Disordered" evidence="1">
    <location>
        <begin position="1"/>
        <end position="23"/>
    </location>
</feature>
<dbReference type="AlphaFoldDB" id="A0A177CMQ7"/>
<dbReference type="EMBL" id="KV441550">
    <property type="protein sequence ID" value="OAG08834.1"/>
    <property type="molecule type" value="Genomic_DNA"/>
</dbReference>
<evidence type="ECO:0000256" key="1">
    <source>
        <dbReference type="SAM" id="MobiDB-lite"/>
    </source>
</evidence>